<evidence type="ECO:0000256" key="3">
    <source>
        <dbReference type="SAM" id="Phobius"/>
    </source>
</evidence>
<dbReference type="InterPro" id="IPR002541">
    <property type="entry name" value="Cyt_c_assembly"/>
</dbReference>
<feature type="transmembrane region" description="Helical" evidence="3">
    <location>
        <begin position="248"/>
        <end position="264"/>
    </location>
</feature>
<dbReference type="Pfam" id="PF01578">
    <property type="entry name" value="Cytochrom_C_asm"/>
    <property type="match status" value="1"/>
</dbReference>
<feature type="transmembrane region" description="Helical" evidence="3">
    <location>
        <begin position="313"/>
        <end position="331"/>
    </location>
</feature>
<feature type="transmembrane region" description="Helical" evidence="3">
    <location>
        <begin position="602"/>
        <end position="621"/>
    </location>
</feature>
<keyword evidence="6" id="KW-0456">Lyase</keyword>
<evidence type="ECO:0000259" key="4">
    <source>
        <dbReference type="Pfam" id="PF01578"/>
    </source>
</evidence>
<feature type="transmembrane region" description="Helical" evidence="3">
    <location>
        <begin position="351"/>
        <end position="372"/>
    </location>
</feature>
<sequence>MHLTGYVGLLFSLLAFLFLSVWAGVAAWSDKDESLPVIERGQLLGAAGVVFSSLILLVALTSRDYSFRYVYDNVDNTLSFVYTLTAFWGGREGSLLFWELIIALGGAIFVFTPGYKVLAPRTRLYFWMFYLAIQGFFLLLLTCWSNPFIEMIPAPSDGRGLNPLLRNPGMIFHPPLLFLGFALYAIPAACALASAIASEEKSWIKISRNWNILAWVFLTAGIVLGGWWSYMELGWGGYWAWDPVENASLIPWFAGTAVLHTSIIEARRNALQRTNVFLMGLTFLLCIFSTYLTRSGVIDSLHTFGESGVSVPLFWGQIAFLAVTLMVTFLGERLTHRTLSDFVSRQGMLVITAWFLLALGMVVALGTMWPVISRLWTTQSVGLDANFYNRVCLPFMSVLVLLFAFCPWLGWKGGLRSRNGLIVVAAVLVAAFAGFFAMGMTKPLAALAAAASVAAMVSIVTLFVLNPAMRRSLRTWGAYGIHFGMALLALGIAFSGPYKVEREVVLAKGESSVIDGYTIQYQSMIEDSTDELRARATTTLEVSKDGKTLGLMLPDKRIYRNFERQQFAEVATIFSLGDEVYATLLGFTEDDRASFKISVNPLVNWVWIGGTLMCVFPFLVLTRTRRPEQEI</sequence>
<dbReference type="KEGG" id="psel:GM415_16855"/>
<evidence type="ECO:0000313" key="7">
    <source>
        <dbReference type="Proteomes" id="UP000428328"/>
    </source>
</evidence>
<dbReference type="GO" id="GO:0017004">
    <property type="term" value="P:cytochrome complex assembly"/>
    <property type="evidence" value="ECO:0007669"/>
    <property type="project" value="UniProtKB-KW"/>
</dbReference>
<dbReference type="Proteomes" id="UP000428328">
    <property type="component" value="Chromosome"/>
</dbReference>
<reference evidence="6 7" key="1">
    <citation type="submission" date="2019-11" db="EMBL/GenBank/DDBJ databases">
        <authorList>
            <person name="Zheng R.K."/>
            <person name="Sun C.M."/>
        </authorList>
    </citation>
    <scope>NUCLEOTIDE SEQUENCE [LARGE SCALE GENOMIC DNA]</scope>
    <source>
        <strain evidence="6 7">SRB007</strain>
    </source>
</reference>
<dbReference type="EMBL" id="CP046400">
    <property type="protein sequence ID" value="QGY41722.1"/>
    <property type="molecule type" value="Genomic_DNA"/>
</dbReference>
<dbReference type="InterPro" id="IPR003567">
    <property type="entry name" value="Cyt_c_biogenesis"/>
</dbReference>
<feature type="transmembrane region" description="Helical" evidence="3">
    <location>
        <begin position="43"/>
        <end position="62"/>
    </location>
</feature>
<feature type="transmembrane region" description="Helical" evidence="3">
    <location>
        <begin position="477"/>
        <end position="496"/>
    </location>
</feature>
<feature type="transmembrane region" description="Helical" evidence="3">
    <location>
        <begin position="276"/>
        <end position="293"/>
    </location>
</feature>
<accession>A0A6I6JNB1</accession>
<feature type="transmembrane region" description="Helical" evidence="3">
    <location>
        <begin position="69"/>
        <end position="89"/>
    </location>
</feature>
<keyword evidence="3" id="KW-1133">Transmembrane helix</keyword>
<feature type="transmembrane region" description="Helical" evidence="3">
    <location>
        <begin position="124"/>
        <end position="149"/>
    </location>
</feature>
<feature type="transmembrane region" description="Helical" evidence="3">
    <location>
        <begin position="95"/>
        <end position="112"/>
    </location>
</feature>
<feature type="transmembrane region" description="Helical" evidence="3">
    <location>
        <begin position="444"/>
        <end position="465"/>
    </location>
</feature>
<dbReference type="PRINTS" id="PR01410">
    <property type="entry name" value="CCBIOGENESIS"/>
</dbReference>
<dbReference type="GO" id="GO:0015232">
    <property type="term" value="F:heme transmembrane transporter activity"/>
    <property type="evidence" value="ECO:0007669"/>
    <property type="project" value="InterPro"/>
</dbReference>
<feature type="transmembrane region" description="Helical" evidence="3">
    <location>
        <begin position="176"/>
        <end position="198"/>
    </location>
</feature>
<keyword evidence="3" id="KW-0812">Transmembrane</keyword>
<dbReference type="PANTHER" id="PTHR43653:SF1">
    <property type="entry name" value="CYTOCHROME C-TYPE BIOGENESIS PROTEIN CCMF"/>
    <property type="match status" value="1"/>
</dbReference>
<evidence type="ECO:0000313" key="6">
    <source>
        <dbReference type="EMBL" id="QGY41722.1"/>
    </source>
</evidence>
<dbReference type="Pfam" id="PF16327">
    <property type="entry name" value="CcmF_C"/>
    <property type="match status" value="1"/>
</dbReference>
<keyword evidence="7" id="KW-1185">Reference proteome</keyword>
<evidence type="ECO:0000256" key="1">
    <source>
        <dbReference type="ARBA" id="ARBA00009186"/>
    </source>
</evidence>
<evidence type="ECO:0000256" key="2">
    <source>
        <dbReference type="ARBA" id="ARBA00022748"/>
    </source>
</evidence>
<evidence type="ECO:0000259" key="5">
    <source>
        <dbReference type="Pfam" id="PF16327"/>
    </source>
</evidence>
<gene>
    <name evidence="6" type="ORF">GM415_16855</name>
</gene>
<dbReference type="InterPro" id="IPR032523">
    <property type="entry name" value="CcmF_C"/>
</dbReference>
<keyword evidence="2" id="KW-0201">Cytochrome c-type biogenesis</keyword>
<comment type="similarity">
    <text evidence="1">Belongs to the CcmF/CycK/Ccl1/NrfE/CcsA family.</text>
</comment>
<dbReference type="RefSeq" id="WP_158950245.1">
    <property type="nucleotide sequence ID" value="NZ_CP046400.1"/>
</dbReference>
<feature type="transmembrane region" description="Helical" evidence="3">
    <location>
        <begin position="387"/>
        <end position="409"/>
    </location>
</feature>
<proteinExistence type="inferred from homology"/>
<dbReference type="PANTHER" id="PTHR43653">
    <property type="entry name" value="CYTOCHROME C ASSEMBLY PROTEIN-RELATED"/>
    <property type="match status" value="1"/>
</dbReference>
<dbReference type="GO" id="GO:0016829">
    <property type="term" value="F:lyase activity"/>
    <property type="evidence" value="ECO:0007669"/>
    <property type="project" value="UniProtKB-KW"/>
</dbReference>
<feature type="domain" description="Cytochrome c-type biogenesis protein CcmF C-terminal" evidence="5">
    <location>
        <begin position="331"/>
        <end position="620"/>
    </location>
</feature>
<dbReference type="GO" id="GO:0020037">
    <property type="term" value="F:heme binding"/>
    <property type="evidence" value="ECO:0007669"/>
    <property type="project" value="InterPro"/>
</dbReference>
<feature type="transmembrane region" description="Helical" evidence="3">
    <location>
        <begin position="421"/>
        <end position="438"/>
    </location>
</feature>
<name>A0A6I6JNB1_9BACT</name>
<protein>
    <submittedName>
        <fullName evidence="6">Heme lyase CcmF/NrfE family subunit</fullName>
    </submittedName>
</protein>
<feature type="domain" description="Cytochrome c assembly protein" evidence="4">
    <location>
        <begin position="88"/>
        <end position="295"/>
    </location>
</feature>
<organism evidence="6 7">
    <name type="scientific">Pseudodesulfovibrio cashew</name>
    <dbReference type="NCBI Taxonomy" id="2678688"/>
    <lineage>
        <taxon>Bacteria</taxon>
        <taxon>Pseudomonadati</taxon>
        <taxon>Thermodesulfobacteriota</taxon>
        <taxon>Desulfovibrionia</taxon>
        <taxon>Desulfovibrionales</taxon>
        <taxon>Desulfovibrionaceae</taxon>
    </lineage>
</organism>
<feature type="transmembrane region" description="Helical" evidence="3">
    <location>
        <begin position="210"/>
        <end position="228"/>
    </location>
</feature>
<dbReference type="AlphaFoldDB" id="A0A6I6JNB1"/>
<keyword evidence="3" id="KW-0472">Membrane</keyword>
<dbReference type="GO" id="GO:0016020">
    <property type="term" value="C:membrane"/>
    <property type="evidence" value="ECO:0007669"/>
    <property type="project" value="InterPro"/>
</dbReference>